<gene>
    <name evidence="5" type="ORF">BCR43DRAFT_485428</name>
</gene>
<feature type="region of interest" description="Disordered" evidence="3">
    <location>
        <begin position="1"/>
        <end position="37"/>
    </location>
</feature>
<dbReference type="PANTHER" id="PTHR31793:SF27">
    <property type="entry name" value="NOVEL THIOESTERASE SUPERFAMILY DOMAIN AND SAPOSIN A-TYPE DOMAIN CONTAINING PROTEIN (0610012H03RIK)"/>
    <property type="match status" value="1"/>
</dbReference>
<keyword evidence="2" id="KW-0378">Hydrolase</keyword>
<feature type="compositionally biased region" description="Polar residues" evidence="3">
    <location>
        <begin position="24"/>
        <end position="37"/>
    </location>
</feature>
<dbReference type="PANTHER" id="PTHR31793">
    <property type="entry name" value="4-HYDROXYBENZOYL-COA THIOESTERASE FAMILY MEMBER"/>
    <property type="match status" value="1"/>
</dbReference>
<accession>A0A1X2HMD7</accession>
<keyword evidence="6" id="KW-1185">Reference proteome</keyword>
<organism evidence="5 6">
    <name type="scientific">Syncephalastrum racemosum</name>
    <name type="common">Filamentous fungus</name>
    <dbReference type="NCBI Taxonomy" id="13706"/>
    <lineage>
        <taxon>Eukaryota</taxon>
        <taxon>Fungi</taxon>
        <taxon>Fungi incertae sedis</taxon>
        <taxon>Mucoromycota</taxon>
        <taxon>Mucoromycotina</taxon>
        <taxon>Mucoromycetes</taxon>
        <taxon>Mucorales</taxon>
        <taxon>Syncephalastraceae</taxon>
        <taxon>Syncephalastrum</taxon>
    </lineage>
</organism>
<name>A0A1X2HMD7_SYNRA</name>
<evidence type="ECO:0000313" key="5">
    <source>
        <dbReference type="EMBL" id="ORZ00565.1"/>
    </source>
</evidence>
<dbReference type="InterPro" id="IPR006683">
    <property type="entry name" value="Thioestr_dom"/>
</dbReference>
<dbReference type="EMBL" id="MCGN01000002">
    <property type="protein sequence ID" value="ORZ00565.1"/>
    <property type="molecule type" value="Genomic_DNA"/>
</dbReference>
<dbReference type="InParanoid" id="A0A1X2HMD7"/>
<feature type="compositionally biased region" description="Basic and acidic residues" evidence="3">
    <location>
        <begin position="1"/>
        <end position="23"/>
    </location>
</feature>
<dbReference type="Proteomes" id="UP000242180">
    <property type="component" value="Unassembled WGS sequence"/>
</dbReference>
<feature type="domain" description="Thioesterase" evidence="4">
    <location>
        <begin position="61"/>
        <end position="147"/>
    </location>
</feature>
<comment type="caution">
    <text evidence="5">The sequence shown here is derived from an EMBL/GenBank/DDBJ whole genome shotgun (WGS) entry which is preliminary data.</text>
</comment>
<protein>
    <submittedName>
        <fullName evidence="5">HotDog domain-containing protein</fullName>
    </submittedName>
</protein>
<dbReference type="CDD" id="cd00586">
    <property type="entry name" value="4HBT"/>
    <property type="match status" value="1"/>
</dbReference>
<dbReference type="GO" id="GO:0047617">
    <property type="term" value="F:fatty acyl-CoA hydrolase activity"/>
    <property type="evidence" value="ECO:0007669"/>
    <property type="project" value="TreeGrafter"/>
</dbReference>
<evidence type="ECO:0000259" key="4">
    <source>
        <dbReference type="Pfam" id="PF03061"/>
    </source>
</evidence>
<evidence type="ECO:0000256" key="3">
    <source>
        <dbReference type="SAM" id="MobiDB-lite"/>
    </source>
</evidence>
<dbReference type="SUPFAM" id="SSF54637">
    <property type="entry name" value="Thioesterase/thiol ester dehydrase-isomerase"/>
    <property type="match status" value="1"/>
</dbReference>
<dbReference type="InterPro" id="IPR050563">
    <property type="entry name" value="4-hydroxybenzoyl-CoA_TE"/>
</dbReference>
<proteinExistence type="inferred from homology"/>
<comment type="similarity">
    <text evidence="1">Belongs to the 4-hydroxybenzoyl-CoA thioesterase family.</text>
</comment>
<dbReference type="Gene3D" id="3.10.129.10">
    <property type="entry name" value="Hotdog Thioesterase"/>
    <property type="match status" value="1"/>
</dbReference>
<evidence type="ECO:0000256" key="2">
    <source>
        <dbReference type="ARBA" id="ARBA00022801"/>
    </source>
</evidence>
<evidence type="ECO:0000256" key="1">
    <source>
        <dbReference type="ARBA" id="ARBA00005953"/>
    </source>
</evidence>
<dbReference type="OrthoDB" id="2420454at2759"/>
<dbReference type="Pfam" id="PF03061">
    <property type="entry name" value="4HBT"/>
    <property type="match status" value="1"/>
</dbReference>
<reference evidence="5 6" key="1">
    <citation type="submission" date="2016-07" db="EMBL/GenBank/DDBJ databases">
        <title>Pervasive Adenine N6-methylation of Active Genes in Fungi.</title>
        <authorList>
            <consortium name="DOE Joint Genome Institute"/>
            <person name="Mondo S.J."/>
            <person name="Dannebaum R.O."/>
            <person name="Kuo R.C."/>
            <person name="Labutti K."/>
            <person name="Haridas S."/>
            <person name="Kuo A."/>
            <person name="Salamov A."/>
            <person name="Ahrendt S.R."/>
            <person name="Lipzen A."/>
            <person name="Sullivan W."/>
            <person name="Andreopoulos W.B."/>
            <person name="Clum A."/>
            <person name="Lindquist E."/>
            <person name="Daum C."/>
            <person name="Ramamoorthy G.K."/>
            <person name="Gryganskyi A."/>
            <person name="Culley D."/>
            <person name="Magnuson J.K."/>
            <person name="James T.Y."/>
            <person name="O'Malley M.A."/>
            <person name="Stajich J.E."/>
            <person name="Spatafora J.W."/>
            <person name="Visel A."/>
            <person name="Grigoriev I.V."/>
        </authorList>
    </citation>
    <scope>NUCLEOTIDE SEQUENCE [LARGE SCALE GENOMIC DNA]</scope>
    <source>
        <strain evidence="5 6">NRRL 2496</strain>
    </source>
</reference>
<evidence type="ECO:0000313" key="6">
    <source>
        <dbReference type="Proteomes" id="UP000242180"/>
    </source>
</evidence>
<sequence>MKPNAKERLSLINEHLKSTHENASDSPGPSSRASLPSTFRNRNDYKYFLSIQSRWSDNDQYGHINNSVYYFYIDTVVNEYLLKHCGLDPLDTSNTKPKHLVASSWATFYASAAYPSLFHVGLCITKIGRSSVAYRLGIFEGDQSEACVVGGYTHVFIDPIRRRPLKELPSWMRAGMEPIIMPQSK</sequence>
<dbReference type="AlphaFoldDB" id="A0A1X2HMD7"/>
<dbReference type="InterPro" id="IPR029069">
    <property type="entry name" value="HotDog_dom_sf"/>
</dbReference>
<dbReference type="STRING" id="13706.A0A1X2HMD7"/>